<sequence length="966" mass="109772">MRIWRKVRQDAVTNHRIGISTFQDVVTGLSDHQTSRENVLFLLKCCGPFFPDLNHQERAEFVNKIWEFMNQSTTPSPDDYITLLQVMRRNRQCILNYKAFLKELRIPATAEIYEELLYLAAECNLIEQVFRILAEMKEKEFPATENVFNALILAHSRNRDLKNVELVLETMAAANVEQSPSTITELIKAYVENGTLDRAAGVLAKDGIFLSPDQVMVIVRAALNNNVDQSLVAAILKYLPEDIFQKRGIHSILRNLLTELVFEGKWNKALEVLNSLPKPIFHSHEDLDGYATFLINDMIKKDCSAEDIIAVCADLKESERNIRSLHVAIEIAHRRASPVALQLLEELSHSEELKPHFFWPLIIRGFENGGEQGILNVLSQMSKLGVNPDSDTLNLYILPRLTIILKSPGKAVKILEDCGVKMSQLLTPLASHLLIQKRFEETFDIVKTYQAKINCEALVSPLVTTHAHCTRTSLLGKIVALFSSRSDAPFDIGGKFLMELVTNRSNQSSYENLGKLIKEFFLCGVKISQMARDVVEQAVEKCLDKELAGTIKKDLRRIVDREMDSSTRENIGQHISHPRDMTLEELECHLVELEAKKLNTRGVLRRLLQLNVQRNKLDRAIEVKKLCDKKKVDLSPGMLASIFDLHVKTKNVKEAEWTWLELKKRYPGFAVDEHKVIDFASLLVEKGLLNEAKKVLTMRATTKIRGGSNSLKNAWNLLSKVAQHSAEAGTPEGETRGFLRFLVDLKYCDYHNTLLGPVVREFICRKDLPKAIEEFKEIANRFRKTPLKLELMTLILEVSNAKHDPAGFGTTQDDLPRMMEDVMAAVAKVHGSPNAQMTLIFALAEGGTDSQLRKLLIDPQIRINQELFQKQCDYLSNAQKVEPLVRLARCTRGLGYLIKEQDMYIMLLNSFVRDNNHEAALVLFDRICEDDELKLGREFVETLTDLLARNNIEIPTRLAIHAKVRN</sequence>
<dbReference type="Gene3D" id="1.25.40.10">
    <property type="entry name" value="Tetratricopeptide repeat domain"/>
    <property type="match status" value="1"/>
</dbReference>
<dbReference type="GO" id="GO:0005634">
    <property type="term" value="C:nucleus"/>
    <property type="evidence" value="ECO:0007669"/>
    <property type="project" value="TreeGrafter"/>
</dbReference>
<organism evidence="1 2">
    <name type="scientific">Phlebotomus papatasi</name>
    <name type="common">Sandfly</name>
    <dbReference type="NCBI Taxonomy" id="29031"/>
    <lineage>
        <taxon>Eukaryota</taxon>
        <taxon>Metazoa</taxon>
        <taxon>Ecdysozoa</taxon>
        <taxon>Arthropoda</taxon>
        <taxon>Hexapoda</taxon>
        <taxon>Insecta</taxon>
        <taxon>Pterygota</taxon>
        <taxon>Neoptera</taxon>
        <taxon>Endopterygota</taxon>
        <taxon>Diptera</taxon>
        <taxon>Nematocera</taxon>
        <taxon>Psychodoidea</taxon>
        <taxon>Psychodidae</taxon>
        <taxon>Phlebotomus</taxon>
        <taxon>Phlebotomus</taxon>
    </lineage>
</organism>
<dbReference type="GO" id="GO:0005739">
    <property type="term" value="C:mitochondrion"/>
    <property type="evidence" value="ECO:0007669"/>
    <property type="project" value="TreeGrafter"/>
</dbReference>
<protein>
    <recommendedName>
        <fullName evidence="3">Pentacotripeptide-repeat region of PRORP domain-containing protein</fullName>
    </recommendedName>
</protein>
<keyword evidence="2" id="KW-1185">Reference proteome</keyword>
<dbReference type="InterPro" id="IPR033490">
    <property type="entry name" value="LRP130"/>
</dbReference>
<evidence type="ECO:0000313" key="2">
    <source>
        <dbReference type="Proteomes" id="UP000092462"/>
    </source>
</evidence>
<dbReference type="Proteomes" id="UP000092462">
    <property type="component" value="Unassembled WGS sequence"/>
</dbReference>
<evidence type="ECO:0000313" key="1">
    <source>
        <dbReference type="EnsemblMetazoa" id="PPAI006874-PA"/>
    </source>
</evidence>
<dbReference type="EnsemblMetazoa" id="PPAI006874-RA">
    <property type="protein sequence ID" value="PPAI006874-PA"/>
    <property type="gene ID" value="PPAI006874"/>
</dbReference>
<dbReference type="GO" id="GO:0003730">
    <property type="term" value="F:mRNA 3'-UTR binding"/>
    <property type="evidence" value="ECO:0007669"/>
    <property type="project" value="TreeGrafter"/>
</dbReference>
<name>A0A1B0DFR3_PHLPP</name>
<proteinExistence type="predicted"/>
<dbReference type="InterPro" id="IPR011990">
    <property type="entry name" value="TPR-like_helical_dom_sf"/>
</dbReference>
<dbReference type="AlphaFoldDB" id="A0A1B0DFR3"/>
<dbReference type="PANTHER" id="PTHR46669:SF2">
    <property type="entry name" value="EG:BACN32G11.3 PROTEIN"/>
    <property type="match status" value="1"/>
</dbReference>
<dbReference type="EMBL" id="AJVK01058936">
    <property type="status" value="NOT_ANNOTATED_CDS"/>
    <property type="molecule type" value="Genomic_DNA"/>
</dbReference>
<reference evidence="1" key="1">
    <citation type="submission" date="2022-08" db="UniProtKB">
        <authorList>
            <consortium name="EnsemblMetazoa"/>
        </authorList>
    </citation>
    <scope>IDENTIFICATION</scope>
    <source>
        <strain evidence="1">Israel</strain>
    </source>
</reference>
<dbReference type="GO" id="GO:0070129">
    <property type="term" value="P:regulation of mitochondrial translation"/>
    <property type="evidence" value="ECO:0007669"/>
    <property type="project" value="TreeGrafter"/>
</dbReference>
<accession>A0A1B0DFR3</accession>
<evidence type="ECO:0008006" key="3">
    <source>
        <dbReference type="Google" id="ProtNLM"/>
    </source>
</evidence>
<dbReference type="VEuPathDB" id="VectorBase:PPAPM1_010641"/>
<dbReference type="PANTHER" id="PTHR46669">
    <property type="entry name" value="LEUCINE-RICH PPR MOTIF-CONTAINING PROTEIN, MITOCHONDRIAL"/>
    <property type="match status" value="1"/>
</dbReference>
<dbReference type="VEuPathDB" id="VectorBase:PPAI006874"/>